<feature type="region of interest" description="Disordered" evidence="1">
    <location>
        <begin position="628"/>
        <end position="664"/>
    </location>
</feature>
<accession>A0A183IAT0</accession>
<dbReference type="PANTHER" id="PTHR36949">
    <property type="entry name" value="PROTEIN CBR-LIN-66"/>
    <property type="match status" value="1"/>
</dbReference>
<sequence length="664" mass="76611">MLKKTIMDSWLRSVQSEGALLCCLPDSVTVPPKGDTECCGQSPELLSVVDQSFRLLKSSLLLDPPYCVAGITRKVASSSKQKTLKAFFNPLPYTTCCELFFIPNIKLFGRAYDTWFKKRLQWWMQVSIKYGYNLGKTKISEDKFDDSKVFDVELVQKLREFHVMNSKRSIVHCSFDVESTVAALLADSLQFDLNSEKLNSETATFNLDPFVVPYKVVVLEVKGTGEFDAEIRELCEKLCYSFFISGVSHVRFHCDLQDSDAPKISEIQQLPLWLHYRRMGVTRGVVVSHKTVQTGLVDFLHRNFDSYSYMATRDDLGSQNHGSMSYSGSATSYGPLTHRYYADVDHRPKIRNRSYHRKRVAAQQRQILYDFVKTQFQLARRDIILLQDVFLAIHRQNHQVIRAMVPTKEKLKTFLQSFGDEFSFCLVDRFTKEAVRWDTSSNTRKRKRACSSDDSSDYDDASSQPAYNLALETKTEIKILVAFQKANANELTLKELMRYLQPPYADYRILTYMGSSKRRVRKFLELRSHLLFVTEAENVYLRSKRHIKTVLELNNILCNKGTLCVEDALTQFNSTSSISYNIRRFLDMIRSHPWHFQVNEDDKNVTVSAFRALPAYNVIFVPIEGRSDSECSDIEGEKTEQLKKSDNGCEMKMKDDEEDNKEDN</sequence>
<dbReference type="Pfam" id="PF26288">
    <property type="entry name" value="WHD_lin-66"/>
    <property type="match status" value="1"/>
</dbReference>
<evidence type="ECO:0000313" key="4">
    <source>
        <dbReference type="Proteomes" id="UP000270296"/>
    </source>
</evidence>
<feature type="domain" description="Lin-66-like winged helix" evidence="2">
    <location>
        <begin position="460"/>
        <end position="542"/>
    </location>
</feature>
<organism evidence="5">
    <name type="scientific">Soboliphyme baturini</name>
    <dbReference type="NCBI Taxonomy" id="241478"/>
    <lineage>
        <taxon>Eukaryota</taxon>
        <taxon>Metazoa</taxon>
        <taxon>Ecdysozoa</taxon>
        <taxon>Nematoda</taxon>
        <taxon>Enoplea</taxon>
        <taxon>Dorylaimia</taxon>
        <taxon>Dioctophymatida</taxon>
        <taxon>Dioctophymatoidea</taxon>
        <taxon>Soboliphymatidae</taxon>
        <taxon>Soboliphyme</taxon>
    </lineage>
</organism>
<dbReference type="Proteomes" id="UP000270296">
    <property type="component" value="Unassembled WGS sequence"/>
</dbReference>
<dbReference type="PANTHER" id="PTHR36949:SF1">
    <property type="entry name" value="ANAPHASE-PROMOTING COMPLEX SUBUNIT 1-RELATED"/>
    <property type="match status" value="1"/>
</dbReference>
<proteinExistence type="predicted"/>
<keyword evidence="4" id="KW-1185">Reference proteome</keyword>
<dbReference type="AlphaFoldDB" id="A0A183IAT0"/>
<evidence type="ECO:0000259" key="2">
    <source>
        <dbReference type="Pfam" id="PF26288"/>
    </source>
</evidence>
<dbReference type="WBParaSite" id="SBAD_0000074701-mRNA-1">
    <property type="protein sequence ID" value="SBAD_0000074701-mRNA-1"/>
    <property type="gene ID" value="SBAD_0000074701"/>
</dbReference>
<reference evidence="5" key="1">
    <citation type="submission" date="2016-06" db="UniProtKB">
        <authorList>
            <consortium name="WormBaseParasite"/>
        </authorList>
    </citation>
    <scope>IDENTIFICATION</scope>
</reference>
<name>A0A183IAT0_9BILA</name>
<evidence type="ECO:0000256" key="1">
    <source>
        <dbReference type="SAM" id="MobiDB-lite"/>
    </source>
</evidence>
<dbReference type="InterPro" id="IPR058991">
    <property type="entry name" value="Lin-66-like_WHD"/>
</dbReference>
<dbReference type="EMBL" id="UZAM01006612">
    <property type="protein sequence ID" value="VDO91916.1"/>
    <property type="molecule type" value="Genomic_DNA"/>
</dbReference>
<evidence type="ECO:0000313" key="5">
    <source>
        <dbReference type="WBParaSite" id="SBAD_0000074701-mRNA-1"/>
    </source>
</evidence>
<dbReference type="GO" id="GO:0005737">
    <property type="term" value="C:cytoplasm"/>
    <property type="evidence" value="ECO:0007669"/>
    <property type="project" value="TreeGrafter"/>
</dbReference>
<dbReference type="GO" id="GO:0010629">
    <property type="term" value="P:negative regulation of gene expression"/>
    <property type="evidence" value="ECO:0007669"/>
    <property type="project" value="TreeGrafter"/>
</dbReference>
<evidence type="ECO:0000313" key="3">
    <source>
        <dbReference type="EMBL" id="VDO91916.1"/>
    </source>
</evidence>
<gene>
    <name evidence="3" type="ORF">SBAD_LOCUS724</name>
</gene>
<feature type="compositionally biased region" description="Basic and acidic residues" evidence="1">
    <location>
        <begin position="628"/>
        <end position="655"/>
    </location>
</feature>
<reference evidence="3 4" key="2">
    <citation type="submission" date="2018-11" db="EMBL/GenBank/DDBJ databases">
        <authorList>
            <consortium name="Pathogen Informatics"/>
        </authorList>
    </citation>
    <scope>NUCLEOTIDE SEQUENCE [LARGE SCALE GENOMIC DNA]</scope>
</reference>
<protein>
    <submittedName>
        <fullName evidence="5">NARG2_C domain-containing protein</fullName>
    </submittedName>
</protein>